<dbReference type="EMBL" id="JBIMZQ010000093">
    <property type="protein sequence ID" value="KAL3656196.1"/>
    <property type="molecule type" value="Genomic_DNA"/>
</dbReference>
<gene>
    <name evidence="2" type="ORF">V7S43_018969</name>
</gene>
<dbReference type="Proteomes" id="UP001632037">
    <property type="component" value="Unassembled WGS sequence"/>
</dbReference>
<evidence type="ECO:0000313" key="3">
    <source>
        <dbReference type="Proteomes" id="UP001632037"/>
    </source>
</evidence>
<accession>A0ABD3EPN7</accession>
<comment type="caution">
    <text evidence="2">The sequence shown here is derived from an EMBL/GenBank/DDBJ whole genome shotgun (WGS) entry which is preliminary data.</text>
</comment>
<protein>
    <submittedName>
        <fullName evidence="2">Uncharacterized protein</fullName>
    </submittedName>
</protein>
<dbReference type="AlphaFoldDB" id="A0ABD3EPN7"/>
<evidence type="ECO:0000256" key="1">
    <source>
        <dbReference type="SAM" id="MobiDB-lite"/>
    </source>
</evidence>
<feature type="compositionally biased region" description="Acidic residues" evidence="1">
    <location>
        <begin position="54"/>
        <end position="69"/>
    </location>
</feature>
<name>A0ABD3EPN7_9STRA</name>
<feature type="compositionally biased region" description="Polar residues" evidence="1">
    <location>
        <begin position="116"/>
        <end position="126"/>
    </location>
</feature>
<feature type="compositionally biased region" description="Basic and acidic residues" evidence="1">
    <location>
        <begin position="70"/>
        <end position="79"/>
    </location>
</feature>
<keyword evidence="3" id="KW-1185">Reference proteome</keyword>
<reference evidence="2 3" key="1">
    <citation type="submission" date="2024-09" db="EMBL/GenBank/DDBJ databases">
        <title>Genome sequencing and assembly of Phytophthora oleae, isolate VK10A, causative agent of rot of olive drupes.</title>
        <authorList>
            <person name="Conti Taguali S."/>
            <person name="Riolo M."/>
            <person name="La Spada F."/>
            <person name="Cacciola S.O."/>
            <person name="Dionisio G."/>
        </authorList>
    </citation>
    <scope>NUCLEOTIDE SEQUENCE [LARGE SCALE GENOMIC DNA]</scope>
    <source>
        <strain evidence="2 3">VK10A</strain>
    </source>
</reference>
<proteinExistence type="predicted"/>
<evidence type="ECO:0000313" key="2">
    <source>
        <dbReference type="EMBL" id="KAL3656196.1"/>
    </source>
</evidence>
<sequence length="126" mass="14091">MPSAESLKRGAAGDAVGRPTKRVNRLMNLVWGGLPIITEEDREASRKIEQGAETNDDVGEEESAEEEKEVDTPDDREKEGDEEAKQDDTRSANMKTRRSKQADENDSDYNPRQPMTIKSQARTQLG</sequence>
<organism evidence="2 3">
    <name type="scientific">Phytophthora oleae</name>
    <dbReference type="NCBI Taxonomy" id="2107226"/>
    <lineage>
        <taxon>Eukaryota</taxon>
        <taxon>Sar</taxon>
        <taxon>Stramenopiles</taxon>
        <taxon>Oomycota</taxon>
        <taxon>Peronosporomycetes</taxon>
        <taxon>Peronosporales</taxon>
        <taxon>Peronosporaceae</taxon>
        <taxon>Phytophthora</taxon>
    </lineage>
</organism>
<feature type="region of interest" description="Disordered" evidence="1">
    <location>
        <begin position="1"/>
        <end position="126"/>
    </location>
</feature>